<evidence type="ECO:0000313" key="5">
    <source>
        <dbReference type="EMBL" id="SVE93142.1"/>
    </source>
</evidence>
<reference evidence="5" key="1">
    <citation type="submission" date="2018-08" db="EMBL/GenBank/DDBJ databases">
        <authorList>
            <person name="Cornetti L."/>
        </authorList>
    </citation>
    <scope>NUCLEOTIDE SEQUENCE</scope>
    <source>
        <strain evidence="5">DE-FRO-2-1</strain>
    </source>
</reference>
<dbReference type="Pfam" id="PF00561">
    <property type="entry name" value="Abhydrolase_1"/>
    <property type="match status" value="1"/>
</dbReference>
<dbReference type="InterPro" id="IPR029058">
    <property type="entry name" value="AB_hydrolase_fold"/>
</dbReference>
<name>A0A4Y7NJ18_9CRUS</name>
<dbReference type="InterPro" id="IPR000073">
    <property type="entry name" value="AB_hydrolase_1"/>
</dbReference>
<protein>
    <recommendedName>
        <fullName evidence="1">Protein ABHD13</fullName>
    </recommendedName>
    <alternativeName>
        <fullName evidence="2">Alpha/beta hydrolase domain-containing protein 13</fullName>
    </alternativeName>
</protein>
<keyword evidence="3" id="KW-0472">Membrane</keyword>
<evidence type="ECO:0000256" key="3">
    <source>
        <dbReference type="SAM" id="Phobius"/>
    </source>
</evidence>
<evidence type="ECO:0000256" key="2">
    <source>
        <dbReference type="ARBA" id="ARBA00042701"/>
    </source>
</evidence>
<dbReference type="EMBL" id="LR023523">
    <property type="protein sequence ID" value="SVE93142.1"/>
    <property type="molecule type" value="mRNA"/>
</dbReference>
<dbReference type="GO" id="GO:0008474">
    <property type="term" value="F:palmitoyl-(protein) hydrolase activity"/>
    <property type="evidence" value="ECO:0007669"/>
    <property type="project" value="TreeGrafter"/>
</dbReference>
<dbReference type="PANTHER" id="PTHR12277:SF81">
    <property type="entry name" value="PROTEIN ABHD13"/>
    <property type="match status" value="1"/>
</dbReference>
<dbReference type="GO" id="GO:0016020">
    <property type="term" value="C:membrane"/>
    <property type="evidence" value="ECO:0007669"/>
    <property type="project" value="TreeGrafter"/>
</dbReference>
<dbReference type="AlphaFoldDB" id="A0A4Y7NJ18"/>
<proteinExistence type="evidence at transcript level"/>
<keyword evidence="3" id="KW-1133">Transmembrane helix</keyword>
<evidence type="ECO:0000256" key="1">
    <source>
        <dbReference type="ARBA" id="ARBA00040125"/>
    </source>
</evidence>
<gene>
    <name evidence="5" type="primary">EOG090X09ZU</name>
</gene>
<organism evidence="5">
    <name type="scientific">Moina brachiata</name>
    <dbReference type="NCBI Taxonomy" id="675436"/>
    <lineage>
        <taxon>Eukaryota</taxon>
        <taxon>Metazoa</taxon>
        <taxon>Ecdysozoa</taxon>
        <taxon>Arthropoda</taxon>
        <taxon>Crustacea</taxon>
        <taxon>Branchiopoda</taxon>
        <taxon>Diplostraca</taxon>
        <taxon>Cladocera</taxon>
        <taxon>Anomopoda</taxon>
        <taxon>Moinidae</taxon>
        <taxon>Moina</taxon>
    </lineage>
</organism>
<dbReference type="PANTHER" id="PTHR12277">
    <property type="entry name" value="ALPHA/BETA HYDROLASE DOMAIN-CONTAINING PROTEIN"/>
    <property type="match status" value="1"/>
</dbReference>
<dbReference type="Gene3D" id="3.40.50.1820">
    <property type="entry name" value="alpha/beta hydrolase"/>
    <property type="match status" value="1"/>
</dbReference>
<feature type="domain" description="AB hydrolase-1" evidence="4">
    <location>
        <begin position="134"/>
        <end position="250"/>
    </location>
</feature>
<evidence type="ECO:0000259" key="4">
    <source>
        <dbReference type="Pfam" id="PF00561"/>
    </source>
</evidence>
<feature type="transmembrane region" description="Helical" evidence="3">
    <location>
        <begin position="54"/>
        <end position="77"/>
    </location>
</feature>
<dbReference type="SUPFAM" id="SSF53474">
    <property type="entry name" value="alpha/beta-Hydrolases"/>
    <property type="match status" value="1"/>
</dbReference>
<sequence length="358" mass="40117">MASDNYDEEKLLSSSTPPDMNPDFLVIRVVGRIVLSVIKQCWAMCSAMFISMCIFYWIFGGISAFLLLCFSAAGIVYHAGDKMLYHPDNPPNSRIFVPAPRILSLPFESVHFKSLDSTKLHGYLILQPQPLECPTVLFFHGNAGNIGHRLPNAKGLFKHLHANVFLVEYRGYGLSDGCPSESGLYKDAQAALNYLLLRQDIDHSRIIVFGRSLGGGVAVELAHKPSNSDKIACLVIENSFTSIPEMAKQLIPWKGIKYLPLWFHKNKFDSKKKVSGIRCPVIFISGLCDQLVPPSMMLDLYNHCGSERKYLMQIPNGDHNGTWTKPTYYSQLKSSIESIASGRHNLQQEPQHFSIHTV</sequence>
<accession>A0A4Y7NJ18</accession>
<keyword evidence="3" id="KW-0812">Transmembrane</keyword>